<feature type="region of interest" description="Disordered" evidence="1">
    <location>
        <begin position="214"/>
        <end position="256"/>
    </location>
</feature>
<name>A0A0S4J3Q3_BODSA</name>
<feature type="compositionally biased region" description="Polar residues" evidence="1">
    <location>
        <begin position="1"/>
        <end position="10"/>
    </location>
</feature>
<feature type="transmembrane region" description="Helical" evidence="2">
    <location>
        <begin position="453"/>
        <end position="470"/>
    </location>
</feature>
<protein>
    <submittedName>
        <fullName evidence="3">Transmembrane protein, putative</fullName>
    </submittedName>
</protein>
<feature type="region of interest" description="Disordered" evidence="1">
    <location>
        <begin position="742"/>
        <end position="791"/>
    </location>
</feature>
<evidence type="ECO:0000256" key="1">
    <source>
        <dbReference type="SAM" id="MobiDB-lite"/>
    </source>
</evidence>
<feature type="transmembrane region" description="Helical" evidence="2">
    <location>
        <begin position="293"/>
        <end position="317"/>
    </location>
</feature>
<evidence type="ECO:0000256" key="2">
    <source>
        <dbReference type="SAM" id="Phobius"/>
    </source>
</evidence>
<feature type="compositionally biased region" description="Low complexity" evidence="1">
    <location>
        <begin position="742"/>
        <end position="756"/>
    </location>
</feature>
<feature type="transmembrane region" description="Helical" evidence="2">
    <location>
        <begin position="364"/>
        <end position="387"/>
    </location>
</feature>
<feature type="compositionally biased region" description="Low complexity" evidence="1">
    <location>
        <begin position="18"/>
        <end position="27"/>
    </location>
</feature>
<feature type="transmembrane region" description="Helical" evidence="2">
    <location>
        <begin position="548"/>
        <end position="566"/>
    </location>
</feature>
<dbReference type="Proteomes" id="UP000051952">
    <property type="component" value="Unassembled WGS sequence"/>
</dbReference>
<dbReference type="AlphaFoldDB" id="A0A0S4J3Q3"/>
<feature type="region of interest" description="Disordered" evidence="1">
    <location>
        <begin position="1"/>
        <end position="75"/>
    </location>
</feature>
<feature type="compositionally biased region" description="Polar residues" evidence="1">
    <location>
        <begin position="32"/>
        <end position="46"/>
    </location>
</feature>
<feature type="transmembrane region" description="Helical" evidence="2">
    <location>
        <begin position="482"/>
        <end position="507"/>
    </location>
</feature>
<feature type="compositionally biased region" description="Acidic residues" evidence="1">
    <location>
        <begin position="55"/>
        <end position="75"/>
    </location>
</feature>
<proteinExistence type="predicted"/>
<feature type="transmembrane region" description="Helical" evidence="2">
    <location>
        <begin position="424"/>
        <end position="441"/>
    </location>
</feature>
<dbReference type="VEuPathDB" id="TriTrypDB:BSAL_00580"/>
<feature type="transmembrane region" description="Helical" evidence="2">
    <location>
        <begin position="329"/>
        <end position="352"/>
    </location>
</feature>
<feature type="transmembrane region" description="Helical" evidence="2">
    <location>
        <begin position="586"/>
        <end position="606"/>
    </location>
</feature>
<keyword evidence="2" id="KW-0472">Membrane</keyword>
<reference evidence="4" key="1">
    <citation type="submission" date="2015-09" db="EMBL/GenBank/DDBJ databases">
        <authorList>
            <consortium name="Pathogen Informatics"/>
        </authorList>
    </citation>
    <scope>NUCLEOTIDE SEQUENCE [LARGE SCALE GENOMIC DNA]</scope>
    <source>
        <strain evidence="4">Lake Konstanz</strain>
    </source>
</reference>
<feature type="compositionally biased region" description="Low complexity" evidence="1">
    <location>
        <begin position="697"/>
        <end position="711"/>
    </location>
</feature>
<feature type="region of interest" description="Disordered" evidence="1">
    <location>
        <begin position="109"/>
        <end position="129"/>
    </location>
</feature>
<gene>
    <name evidence="3" type="ORF">BSAL_00580</name>
</gene>
<evidence type="ECO:0000313" key="4">
    <source>
        <dbReference type="Proteomes" id="UP000051952"/>
    </source>
</evidence>
<feature type="transmembrane region" description="Helical" evidence="2">
    <location>
        <begin position="644"/>
        <end position="663"/>
    </location>
</feature>
<feature type="region of interest" description="Disordered" evidence="1">
    <location>
        <begin position="677"/>
        <end position="711"/>
    </location>
</feature>
<dbReference type="EMBL" id="CYKH01001027">
    <property type="protein sequence ID" value="CUG78933.1"/>
    <property type="molecule type" value="Genomic_DNA"/>
</dbReference>
<sequence length="791" mass="84274">MSGASVSRKNTAPPGPPGNAAGLLIAAEPNRTRMSSVNDEAPQASSSDDRSDEVYYSDEEREGQNDDYDDDHDGGQEIEVDERDIHAVAQDLYIPYPAIMTSIRRTHAAAQQQQQLHGGVSSHSPAQYDGIRESDAGAALLRSGQSLAYSAAGGGGQQRPITSVRVSIANIDYDDDDFDEGLNEVPQGYATESIHTTDGAQASSSYQQSRHGILTSSSTLGGGGGGGAPIFSSRSTESQPLRRASGVSGRGVLTPHHPPLKQPRKIQFAEIESVHVYEVDNSLFISIEYSRPLFGWVLLLLAIITGVVVDVLNTYVMATGPSNNIYAHVAWSSMGQSALIVGLLLPAWYVLVKPIRVETRFLTTLTGAATVLSTGLLGALVSISYASAAHLMQQWRCMALSAVHAPLIVLFGKVFRNTVYREEMIGSGILLGSFLLSTFPSDVVAMKWQFAEILSLSNGIYVASFLFLAVKARASRVSTPVVAALVSLLQLIAFFIICAVIGIPYAVEDRNEGGSGAAGGSAGGGTDSSDMIGAANGVFGFAMNQARTAQWLAASLCTAASLLAYLMTLRFIPPITVSVAMCLQQLASRFASFLLIFNAATAPWPVCPVPQPTVFDMTPTPAPMSQEGLMLCGDGGNTNILRNILFSVGSCVAVVSGGYLVYVSSIKRSRVDRLLKHLNNRKVPKNPYQSRHGTPKSANSRSSSSSAAAVQFRHPASLSMAMQPPPPMMVASAVPAYHQLQQQYRQPPQQQQQPRRVVGPGIFASQTRGGLGDTDNHSLSTIDPSTPTERE</sequence>
<accession>A0A0S4J3Q3</accession>
<keyword evidence="2" id="KW-1133">Transmembrane helix</keyword>
<organism evidence="3 4">
    <name type="scientific">Bodo saltans</name>
    <name type="common">Flagellated protozoan</name>
    <dbReference type="NCBI Taxonomy" id="75058"/>
    <lineage>
        <taxon>Eukaryota</taxon>
        <taxon>Discoba</taxon>
        <taxon>Euglenozoa</taxon>
        <taxon>Kinetoplastea</taxon>
        <taxon>Metakinetoplastina</taxon>
        <taxon>Eubodonida</taxon>
        <taxon>Bodonidae</taxon>
        <taxon>Bodo</taxon>
    </lineage>
</organism>
<evidence type="ECO:0000313" key="3">
    <source>
        <dbReference type="EMBL" id="CUG78933.1"/>
    </source>
</evidence>
<keyword evidence="2 3" id="KW-0812">Transmembrane</keyword>
<feature type="compositionally biased region" description="Polar residues" evidence="1">
    <location>
        <begin position="777"/>
        <end position="791"/>
    </location>
</feature>
<keyword evidence="4" id="KW-1185">Reference proteome</keyword>